<evidence type="ECO:0000313" key="3">
    <source>
        <dbReference type="Proteomes" id="UP001445076"/>
    </source>
</evidence>
<dbReference type="GO" id="GO:0031514">
    <property type="term" value="C:motile cilium"/>
    <property type="evidence" value="ECO:0007669"/>
    <property type="project" value="TreeGrafter"/>
</dbReference>
<protein>
    <submittedName>
        <fullName evidence="2">Uncharacterized protein</fullName>
    </submittedName>
</protein>
<gene>
    <name evidence="2" type="ORF">OTU49_011657</name>
</gene>
<feature type="region of interest" description="Disordered" evidence="1">
    <location>
        <begin position="199"/>
        <end position="246"/>
    </location>
</feature>
<accession>A0AAW0W140</accession>
<proteinExistence type="predicted"/>
<sequence length="271" mass="30510">VILHAPVVQPRKGAPRPSLACTISATPSRQALVKNQYHDVPLTACPVYHQPVLKNVFTILPRGSGQHEGSVLCYGDPFDLTHKLGGQHEPLYVTSPVGSALHSGRESRRQEVLLKPHSTSHSAWRLQPSDPHLRLTYEGQSVEVGARVMMIQTMTNQPMVIEEEFSTRTIFGQEQQVSVGVVTRATTRAASTIAFLTWTRRTPRQGSPQGDSDSQKEPLEEDVLQGEREKQEELREREKEKEEEQKLLEERVEGLRLVLDDVENNDDVEER</sequence>
<dbReference type="Pfam" id="PF24569">
    <property type="entry name" value="CFAP161"/>
    <property type="match status" value="1"/>
</dbReference>
<keyword evidence="3" id="KW-1185">Reference proteome</keyword>
<feature type="non-terminal residue" evidence="2">
    <location>
        <position position="1"/>
    </location>
</feature>
<evidence type="ECO:0000256" key="1">
    <source>
        <dbReference type="SAM" id="MobiDB-lite"/>
    </source>
</evidence>
<dbReference type="GO" id="GO:0060271">
    <property type="term" value="P:cilium assembly"/>
    <property type="evidence" value="ECO:0007669"/>
    <property type="project" value="TreeGrafter"/>
</dbReference>
<dbReference type="PANTHER" id="PTHR24274:SF1">
    <property type="entry name" value="CILIA- AND FLAGELLA-ASSOCIATED PROTEIN 161"/>
    <property type="match status" value="1"/>
</dbReference>
<dbReference type="AlphaFoldDB" id="A0AAW0W140"/>
<comment type="caution">
    <text evidence="2">The sequence shown here is derived from an EMBL/GenBank/DDBJ whole genome shotgun (WGS) entry which is preliminary data.</text>
</comment>
<feature type="compositionally biased region" description="Basic and acidic residues" evidence="1">
    <location>
        <begin position="225"/>
        <end position="246"/>
    </location>
</feature>
<dbReference type="Proteomes" id="UP001445076">
    <property type="component" value="Unassembled WGS sequence"/>
</dbReference>
<dbReference type="EMBL" id="JARKIK010000089">
    <property type="protein sequence ID" value="KAK8723328.1"/>
    <property type="molecule type" value="Genomic_DNA"/>
</dbReference>
<evidence type="ECO:0000313" key="2">
    <source>
        <dbReference type="EMBL" id="KAK8723328.1"/>
    </source>
</evidence>
<organism evidence="2 3">
    <name type="scientific">Cherax quadricarinatus</name>
    <name type="common">Australian red claw crayfish</name>
    <dbReference type="NCBI Taxonomy" id="27406"/>
    <lineage>
        <taxon>Eukaryota</taxon>
        <taxon>Metazoa</taxon>
        <taxon>Ecdysozoa</taxon>
        <taxon>Arthropoda</taxon>
        <taxon>Crustacea</taxon>
        <taxon>Multicrustacea</taxon>
        <taxon>Malacostraca</taxon>
        <taxon>Eumalacostraca</taxon>
        <taxon>Eucarida</taxon>
        <taxon>Decapoda</taxon>
        <taxon>Pleocyemata</taxon>
        <taxon>Astacidea</taxon>
        <taxon>Parastacoidea</taxon>
        <taxon>Parastacidae</taxon>
        <taxon>Cherax</taxon>
    </lineage>
</organism>
<dbReference type="InterPro" id="IPR055325">
    <property type="entry name" value="CF161"/>
</dbReference>
<dbReference type="PANTHER" id="PTHR24274">
    <property type="entry name" value="CILIA- AND FLAGELLA-ASSOCIATED PROTEIN 161"/>
    <property type="match status" value="1"/>
</dbReference>
<reference evidence="2 3" key="1">
    <citation type="journal article" date="2024" name="BMC Genomics">
        <title>Genome assembly of redclaw crayfish (Cherax quadricarinatus) provides insights into its immune adaptation and hypoxia tolerance.</title>
        <authorList>
            <person name="Liu Z."/>
            <person name="Zheng J."/>
            <person name="Li H."/>
            <person name="Fang K."/>
            <person name="Wang S."/>
            <person name="He J."/>
            <person name="Zhou D."/>
            <person name="Weng S."/>
            <person name="Chi M."/>
            <person name="Gu Z."/>
            <person name="He J."/>
            <person name="Li F."/>
            <person name="Wang M."/>
        </authorList>
    </citation>
    <scope>NUCLEOTIDE SEQUENCE [LARGE SCALE GENOMIC DNA]</scope>
    <source>
        <strain evidence="2">ZL_2023a</strain>
    </source>
</reference>
<name>A0AAW0W140_CHEQU</name>